<dbReference type="AlphaFoldDB" id="A0AA40ASI6"/>
<dbReference type="Proteomes" id="UP001172159">
    <property type="component" value="Unassembled WGS sequence"/>
</dbReference>
<keyword evidence="3" id="KW-1185">Reference proteome</keyword>
<name>A0AA40ASI6_9PEZI</name>
<evidence type="ECO:0000313" key="2">
    <source>
        <dbReference type="EMBL" id="KAK0721193.1"/>
    </source>
</evidence>
<reference evidence="2" key="1">
    <citation type="submission" date="2023-06" db="EMBL/GenBank/DDBJ databases">
        <title>Genome-scale phylogeny and comparative genomics of the fungal order Sordariales.</title>
        <authorList>
            <consortium name="Lawrence Berkeley National Laboratory"/>
            <person name="Hensen N."/>
            <person name="Bonometti L."/>
            <person name="Westerberg I."/>
            <person name="Brannstrom I.O."/>
            <person name="Guillou S."/>
            <person name="Cros-Aarteil S."/>
            <person name="Calhoun S."/>
            <person name="Haridas S."/>
            <person name="Kuo A."/>
            <person name="Mondo S."/>
            <person name="Pangilinan J."/>
            <person name="Riley R."/>
            <person name="Labutti K."/>
            <person name="Andreopoulos B."/>
            <person name="Lipzen A."/>
            <person name="Chen C."/>
            <person name="Yanf M."/>
            <person name="Daum C."/>
            <person name="Ng V."/>
            <person name="Clum A."/>
            <person name="Steindorff A."/>
            <person name="Ohm R."/>
            <person name="Martin F."/>
            <person name="Silar P."/>
            <person name="Natvig D."/>
            <person name="Lalanne C."/>
            <person name="Gautier V."/>
            <person name="Ament-Velasquez S.L."/>
            <person name="Kruys A."/>
            <person name="Hutchinson M.I."/>
            <person name="Powell A.J."/>
            <person name="Barry K."/>
            <person name="Miller A.N."/>
            <person name="Grigoriev I.V."/>
            <person name="Debuchy R."/>
            <person name="Gladieux P."/>
            <person name="Thoren M.H."/>
            <person name="Johannesson H."/>
        </authorList>
    </citation>
    <scope>NUCLEOTIDE SEQUENCE</scope>
    <source>
        <strain evidence="2">CBS 540.89</strain>
    </source>
</reference>
<evidence type="ECO:0000313" key="3">
    <source>
        <dbReference type="Proteomes" id="UP001172159"/>
    </source>
</evidence>
<feature type="compositionally biased region" description="Basic and acidic residues" evidence="1">
    <location>
        <begin position="372"/>
        <end position="382"/>
    </location>
</feature>
<sequence length="473" mass="53729">MLISMPSPRQLLTVVSAALASLLILSLIIPSSRDTVRDIVREKLPNVPGVNNKPSEKQEQRPKYKPTPTYTPPPVKENFPLLATSTPPPIPKWNVPPPDLHKEYDLPVAPPLLIGFTRTWPLLQQAVVSYITAGWPPSQIYVVENTGVQQSNVRGKLSLQNPFYLNHAALKKLGVNVVTTPTLLSFAQMQNFFLSLTYTHKWPYYFWSHMDVVAYAFEDGKPGLSGKYNEKTYKSLYELALVALKDARENDDRWGIRFFAYDHLALVNPEAFEDVGGWDTHIPYYMTDCDMHSKLIMRNWSQENAKAGIITDVASALADLSVLYRLEGGPEPSFVDPNPPPPKKEDKEGGKQKSRIKRVCYGEEGTGPLPADSERRKREEDPNWRKWRNLVITADKQYQHKHGDRERNTWQLGQQGGKGEPFYYPAAGLAEAIELVTETGREVFRRKWGHRGCDLVSGAHLSYDDAWMVEKDW</sequence>
<feature type="compositionally biased region" description="Basic and acidic residues" evidence="1">
    <location>
        <begin position="342"/>
        <end position="351"/>
    </location>
</feature>
<accession>A0AA40ASI6</accession>
<feature type="region of interest" description="Disordered" evidence="1">
    <location>
        <begin position="330"/>
        <end position="382"/>
    </location>
</feature>
<comment type="caution">
    <text evidence="2">The sequence shown here is derived from an EMBL/GenBank/DDBJ whole genome shotgun (WGS) entry which is preliminary data.</text>
</comment>
<evidence type="ECO:0008006" key="4">
    <source>
        <dbReference type="Google" id="ProtNLM"/>
    </source>
</evidence>
<feature type="region of interest" description="Disordered" evidence="1">
    <location>
        <begin position="45"/>
        <end position="71"/>
    </location>
</feature>
<gene>
    <name evidence="2" type="ORF">B0T21DRAFT_295006</name>
</gene>
<evidence type="ECO:0000256" key="1">
    <source>
        <dbReference type="SAM" id="MobiDB-lite"/>
    </source>
</evidence>
<proteinExistence type="predicted"/>
<organism evidence="2 3">
    <name type="scientific">Apiosordaria backusii</name>
    <dbReference type="NCBI Taxonomy" id="314023"/>
    <lineage>
        <taxon>Eukaryota</taxon>
        <taxon>Fungi</taxon>
        <taxon>Dikarya</taxon>
        <taxon>Ascomycota</taxon>
        <taxon>Pezizomycotina</taxon>
        <taxon>Sordariomycetes</taxon>
        <taxon>Sordariomycetidae</taxon>
        <taxon>Sordariales</taxon>
        <taxon>Lasiosphaeriaceae</taxon>
        <taxon>Apiosordaria</taxon>
    </lineage>
</organism>
<dbReference type="EMBL" id="JAUKTV010000012">
    <property type="protein sequence ID" value="KAK0721193.1"/>
    <property type="molecule type" value="Genomic_DNA"/>
</dbReference>
<protein>
    <recommendedName>
        <fullName evidence="4">Glycosyl transferase family 8 protein</fullName>
    </recommendedName>
</protein>